<feature type="domain" description="Plastocyanin-like" evidence="3">
    <location>
        <begin position="353"/>
        <end position="447"/>
    </location>
</feature>
<dbReference type="InterPro" id="IPR011706">
    <property type="entry name" value="Cu-oxidase_C"/>
</dbReference>
<dbReference type="GeneID" id="96010564"/>
<proteinExistence type="predicted"/>
<feature type="signal peptide" evidence="2">
    <location>
        <begin position="1"/>
        <end position="29"/>
    </location>
</feature>
<dbReference type="AlphaFoldDB" id="A0AB34KBM4"/>
<comment type="caution">
    <text evidence="4">The sequence shown here is derived from an EMBL/GenBank/DDBJ whole genome shotgun (WGS) entry which is preliminary data.</text>
</comment>
<organism evidence="4 5">
    <name type="scientific">Cladosporium halotolerans</name>
    <dbReference type="NCBI Taxonomy" id="1052096"/>
    <lineage>
        <taxon>Eukaryota</taxon>
        <taxon>Fungi</taxon>
        <taxon>Dikarya</taxon>
        <taxon>Ascomycota</taxon>
        <taxon>Pezizomycotina</taxon>
        <taxon>Dothideomycetes</taxon>
        <taxon>Dothideomycetidae</taxon>
        <taxon>Cladosporiales</taxon>
        <taxon>Cladosporiaceae</taxon>
        <taxon>Cladosporium</taxon>
    </lineage>
</organism>
<dbReference type="InterPro" id="IPR008972">
    <property type="entry name" value="Cupredoxin"/>
</dbReference>
<keyword evidence="2" id="KW-0732">Signal</keyword>
<dbReference type="PROSITE" id="PS00079">
    <property type="entry name" value="MULTICOPPER_OXIDASE1"/>
    <property type="match status" value="1"/>
</dbReference>
<dbReference type="GO" id="GO:0016491">
    <property type="term" value="F:oxidoreductase activity"/>
    <property type="evidence" value="ECO:0007669"/>
    <property type="project" value="InterPro"/>
</dbReference>
<keyword evidence="1" id="KW-0479">Metal-binding</keyword>
<dbReference type="Pfam" id="PF07731">
    <property type="entry name" value="Cu-oxidase_2"/>
    <property type="match status" value="1"/>
</dbReference>
<evidence type="ECO:0000313" key="5">
    <source>
        <dbReference type="Proteomes" id="UP000803884"/>
    </source>
</evidence>
<feature type="chain" id="PRO_5044222780" description="Plastocyanin-like domain-containing protein" evidence="2">
    <location>
        <begin position="30"/>
        <end position="460"/>
    </location>
</feature>
<dbReference type="SUPFAM" id="SSF49503">
    <property type="entry name" value="Cupredoxins"/>
    <property type="match status" value="2"/>
</dbReference>
<dbReference type="GO" id="GO:0005507">
    <property type="term" value="F:copper ion binding"/>
    <property type="evidence" value="ECO:0007669"/>
    <property type="project" value="InterPro"/>
</dbReference>
<sequence>MASLVPFHLTMSPLLRFLLTIALPFCVVATPIDPHETRDASLSACAASMNGILPSPTPSGYVFSGNIRKYYVAAEEVEWNYAPTGWDNWLGVPLNISPRAQMSGMTAHGTTWLKALYRGYTDATFTTESPQPPWQGTLGPTLRSEVGDLVEIMFVNRLSQNYASMHSMGLSYTKYDEGSAYPNNTVPGQEVNLPNAEAVPPGGCVIYKWFVDEVSGPPAGQPAVARSYHSYVALQQDTNAGLIGPQIVYAPGQMAATMANYREFPLLYMIYNEGDSFLSGQNAAALESGYSSSENSSYLSGSGVVSSHGPYKPSQGGNVGSVNSDILNLGNKSVWQPQFTNIAGANRFDGAPSVHTMNGYIFANNPMFEMCLGDNVIWYTMSYGSMSHVFHMHGNSFRYNGIGTPSISINDGEHRTLFMNATGAGLWQVLCHVNMHQSMGMVSNYQVYFAGQCPLSTLGS</sequence>
<evidence type="ECO:0000259" key="3">
    <source>
        <dbReference type="Pfam" id="PF07731"/>
    </source>
</evidence>
<evidence type="ECO:0000313" key="4">
    <source>
        <dbReference type="EMBL" id="KAL1582254.1"/>
    </source>
</evidence>
<gene>
    <name evidence="4" type="ORF">WHR41_09122</name>
</gene>
<dbReference type="Gene3D" id="2.60.40.420">
    <property type="entry name" value="Cupredoxins - blue copper proteins"/>
    <property type="match status" value="2"/>
</dbReference>
<accession>A0AB34KBM4</accession>
<dbReference type="RefSeq" id="XP_069225361.1">
    <property type="nucleotide sequence ID" value="XM_069377726.1"/>
</dbReference>
<dbReference type="InterPro" id="IPR033138">
    <property type="entry name" value="Cu_oxidase_CS"/>
</dbReference>
<dbReference type="EMBL" id="JAAQHG020000057">
    <property type="protein sequence ID" value="KAL1582254.1"/>
    <property type="molecule type" value="Genomic_DNA"/>
</dbReference>
<dbReference type="Proteomes" id="UP000803884">
    <property type="component" value="Unassembled WGS sequence"/>
</dbReference>
<keyword evidence="5" id="KW-1185">Reference proteome</keyword>
<name>A0AB34KBM4_9PEZI</name>
<evidence type="ECO:0000256" key="2">
    <source>
        <dbReference type="SAM" id="SignalP"/>
    </source>
</evidence>
<protein>
    <recommendedName>
        <fullName evidence="3">Plastocyanin-like domain-containing protein</fullName>
    </recommendedName>
</protein>
<reference evidence="4 5" key="1">
    <citation type="journal article" date="2020" name="Microbiol. Resour. Announc.">
        <title>Draft Genome Sequence of a Cladosporium Species Isolated from the Mesophotic Ascidian Didemnum maculosum.</title>
        <authorList>
            <person name="Gioti A."/>
            <person name="Siaperas R."/>
            <person name="Nikolaivits E."/>
            <person name="Le Goff G."/>
            <person name="Ouazzani J."/>
            <person name="Kotoulas G."/>
            <person name="Topakas E."/>
        </authorList>
    </citation>
    <scope>NUCLEOTIDE SEQUENCE [LARGE SCALE GENOMIC DNA]</scope>
    <source>
        <strain evidence="4 5">TM138-S3</strain>
    </source>
</reference>
<evidence type="ECO:0000256" key="1">
    <source>
        <dbReference type="ARBA" id="ARBA00022723"/>
    </source>
</evidence>